<evidence type="ECO:0000313" key="2">
    <source>
        <dbReference type="Proteomes" id="UP000477386"/>
    </source>
</evidence>
<name>A0A6M0IRH7_9BACT</name>
<protein>
    <submittedName>
        <fullName evidence="1">Uncharacterized protein</fullName>
    </submittedName>
</protein>
<dbReference type="Proteomes" id="UP000477386">
    <property type="component" value="Unassembled WGS sequence"/>
</dbReference>
<evidence type="ECO:0000313" key="1">
    <source>
        <dbReference type="EMBL" id="NEU70684.1"/>
    </source>
</evidence>
<sequence>MIRKLGGELRLILPSGGIDDSTVTMLTLVMAEPPDRIWSAGWALSSGVLYGTSIAIEGVID</sequence>
<dbReference type="RefSeq" id="WP_164043995.1">
    <property type="nucleotide sequence ID" value="NZ_JAAGNZ010000007.1"/>
</dbReference>
<keyword evidence="2" id="KW-1185">Reference proteome</keyword>
<gene>
    <name evidence="1" type="ORF">GK091_27720</name>
</gene>
<accession>A0A6M0IRH7</accession>
<comment type="caution">
    <text evidence="1">The sequence shown here is derived from an EMBL/GenBank/DDBJ whole genome shotgun (WGS) entry which is preliminary data.</text>
</comment>
<organism evidence="1 2">
    <name type="scientific">Spirosoma agri</name>
    <dbReference type="NCBI Taxonomy" id="1987381"/>
    <lineage>
        <taxon>Bacteria</taxon>
        <taxon>Pseudomonadati</taxon>
        <taxon>Bacteroidota</taxon>
        <taxon>Cytophagia</taxon>
        <taxon>Cytophagales</taxon>
        <taxon>Cytophagaceae</taxon>
        <taxon>Spirosoma</taxon>
    </lineage>
</organism>
<dbReference type="EMBL" id="JAAGNZ010000007">
    <property type="protein sequence ID" value="NEU70684.1"/>
    <property type="molecule type" value="Genomic_DNA"/>
</dbReference>
<reference evidence="1 2" key="1">
    <citation type="submission" date="2020-02" db="EMBL/GenBank/DDBJ databases">
        <title>Draft genome sequence of two Spirosoma agri KCTC 52727 and Spirosoma terrae KCTC 52035.</title>
        <authorList>
            <person name="Rojas J."/>
            <person name="Ambika Manirajan B."/>
            <person name="Ratering S."/>
            <person name="Suarez C."/>
            <person name="Schnell S."/>
        </authorList>
    </citation>
    <scope>NUCLEOTIDE SEQUENCE [LARGE SCALE GENOMIC DNA]</scope>
    <source>
        <strain evidence="1 2">KCTC 52727</strain>
    </source>
</reference>
<dbReference type="AlphaFoldDB" id="A0A6M0IRH7"/>
<proteinExistence type="predicted"/>